<evidence type="ECO:0000256" key="1">
    <source>
        <dbReference type="SAM" id="SignalP"/>
    </source>
</evidence>
<proteinExistence type="predicted"/>
<evidence type="ECO:0008006" key="4">
    <source>
        <dbReference type="Google" id="ProtNLM"/>
    </source>
</evidence>
<dbReference type="AlphaFoldDB" id="A0A1T0B1A0"/>
<sequence>MSGVIASSLLLSNIAFATLPKNISVDETLTGATYNETLNGSFFNISNGATATLDGDTTFNITENGDNETRVDITNGNLNTNHKLSINISPDASVKHTRPKGMIVRGDSTVNIRDLAVDVTHASEEDTDYVSPDSNASYGIALGYDHNGGAADKFSKLTVNNADINVTNTTNTVFGNKTATKKISIITITAKVKFGHQLSGLKIIRTNGSTPEFVSNGKLNINVHDSSTAKAGDYLVGVYISGNGAKATFNGDTNIAVSANGINSAGIKIGKPFEDSENGVSVTANGKLIVDTTATADSAAVRLFNNNAKLEVTGKNPQEKSEIKSGNSAIVYDTQDWKTSADVTIFGTFTIYTSRNFNGNNQSVKLNNTELSTTSETASLIKVNAENVRDQSFGQASRFSNQLNHGKFSVKNATFELSSDKSRATAAHNGWLMEVKGLDNTEPSDENKSDLTATISDEAKIIGLVHKEHSSKLDLTLNNATWALKKKGTQTTSTLNNLTLKNNAVLDATLPKIAQADLEQAFNSAKQKGLT</sequence>
<dbReference type="OrthoDB" id="6053567at2"/>
<evidence type="ECO:0000313" key="2">
    <source>
        <dbReference type="EMBL" id="OOS03854.1"/>
    </source>
</evidence>
<comment type="caution">
    <text evidence="2">The sequence shown here is derived from an EMBL/GenBank/DDBJ whole genome shotgun (WGS) entry which is preliminary data.</text>
</comment>
<accession>A0A1T0B1A0</accession>
<dbReference type="EMBL" id="MUYB01000022">
    <property type="protein sequence ID" value="OOS03854.1"/>
    <property type="molecule type" value="Genomic_DNA"/>
</dbReference>
<protein>
    <recommendedName>
        <fullName evidence="4">Pertactin central region domain-containing protein</fullName>
    </recommendedName>
</protein>
<gene>
    <name evidence="2" type="ORF">B0188_05960</name>
</gene>
<dbReference type="STRING" id="123822.B0188_05960"/>
<organism evidence="2 3">
    <name type="scientific">[Haemophilus] felis</name>
    <dbReference type="NCBI Taxonomy" id="123822"/>
    <lineage>
        <taxon>Bacteria</taxon>
        <taxon>Pseudomonadati</taxon>
        <taxon>Pseudomonadota</taxon>
        <taxon>Gammaproteobacteria</taxon>
        <taxon>Pasteurellales</taxon>
        <taxon>Pasteurellaceae</taxon>
    </lineage>
</organism>
<dbReference type="Proteomes" id="UP000190023">
    <property type="component" value="Unassembled WGS sequence"/>
</dbReference>
<feature type="signal peptide" evidence="1">
    <location>
        <begin position="1"/>
        <end position="17"/>
    </location>
</feature>
<feature type="chain" id="PRO_5012549302" description="Pertactin central region domain-containing protein" evidence="1">
    <location>
        <begin position="18"/>
        <end position="531"/>
    </location>
</feature>
<keyword evidence="3" id="KW-1185">Reference proteome</keyword>
<keyword evidence="1" id="KW-0732">Signal</keyword>
<name>A0A1T0B1A0_9PAST</name>
<reference evidence="2 3" key="1">
    <citation type="submission" date="2017-02" db="EMBL/GenBank/DDBJ databases">
        <title>Draft genome sequence of Haemophilus felis CCUG 31170 type strain.</title>
        <authorList>
            <person name="Engstrom-Jakobsson H."/>
            <person name="Salva-Serra F."/>
            <person name="Thorell K."/>
            <person name="Gonzales-Siles L."/>
            <person name="Karlsson R."/>
            <person name="Boulund F."/>
            <person name="Engstrand L."/>
            <person name="Kristiansson E."/>
            <person name="Moore E."/>
        </authorList>
    </citation>
    <scope>NUCLEOTIDE SEQUENCE [LARGE SCALE GENOMIC DNA]</scope>
    <source>
        <strain evidence="2 3">CCUG 31170</strain>
    </source>
</reference>
<evidence type="ECO:0000313" key="3">
    <source>
        <dbReference type="Proteomes" id="UP000190023"/>
    </source>
</evidence>